<dbReference type="EMBL" id="LRGB01000512">
    <property type="protein sequence ID" value="KZS18728.1"/>
    <property type="molecule type" value="Genomic_DNA"/>
</dbReference>
<feature type="transmembrane region" description="Helical" evidence="1">
    <location>
        <begin position="16"/>
        <end position="43"/>
    </location>
</feature>
<accession>A0A162PCE8</accession>
<keyword evidence="1" id="KW-1133">Transmembrane helix</keyword>
<dbReference type="PANTHER" id="PTHR12335:SF6">
    <property type="entry name" value="PROTEIN TIPE"/>
    <property type="match status" value="1"/>
</dbReference>
<dbReference type="OrthoDB" id="8175770at2759"/>
<dbReference type="InterPro" id="IPR031578">
    <property type="entry name" value="TipE"/>
</dbReference>
<evidence type="ECO:0000313" key="2">
    <source>
        <dbReference type="EMBL" id="KZS18728.1"/>
    </source>
</evidence>
<reference evidence="2 3" key="1">
    <citation type="submission" date="2016-03" db="EMBL/GenBank/DDBJ databases">
        <title>EvidentialGene: Evidence-directed Construction of Genes on Genomes.</title>
        <authorList>
            <person name="Gilbert D.G."/>
            <person name="Choi J.-H."/>
            <person name="Mockaitis K."/>
            <person name="Colbourne J."/>
            <person name="Pfrender M."/>
        </authorList>
    </citation>
    <scope>NUCLEOTIDE SEQUENCE [LARGE SCALE GENOMIC DNA]</scope>
    <source>
        <strain evidence="2 3">Xinb3</strain>
        <tissue evidence="2">Complete organism</tissue>
    </source>
</reference>
<evidence type="ECO:0000313" key="3">
    <source>
        <dbReference type="Proteomes" id="UP000076858"/>
    </source>
</evidence>
<feature type="transmembrane region" description="Helical" evidence="1">
    <location>
        <begin position="257"/>
        <end position="280"/>
    </location>
</feature>
<evidence type="ECO:0000256" key="1">
    <source>
        <dbReference type="SAM" id="Phobius"/>
    </source>
</evidence>
<dbReference type="AlphaFoldDB" id="A0A162PCE8"/>
<dbReference type="STRING" id="35525.A0A162PCE8"/>
<proteinExistence type="predicted"/>
<organism evidence="2 3">
    <name type="scientific">Daphnia magna</name>
    <dbReference type="NCBI Taxonomy" id="35525"/>
    <lineage>
        <taxon>Eukaryota</taxon>
        <taxon>Metazoa</taxon>
        <taxon>Ecdysozoa</taxon>
        <taxon>Arthropoda</taxon>
        <taxon>Crustacea</taxon>
        <taxon>Branchiopoda</taxon>
        <taxon>Diplostraca</taxon>
        <taxon>Cladocera</taxon>
        <taxon>Anomopoda</taxon>
        <taxon>Daphniidae</taxon>
        <taxon>Daphnia</taxon>
    </lineage>
</organism>
<keyword evidence="1" id="KW-0812">Transmembrane</keyword>
<protein>
    <submittedName>
        <fullName evidence="2">Putative TipE</fullName>
    </submittedName>
</protein>
<dbReference type="GO" id="GO:0017080">
    <property type="term" value="F:sodium channel regulator activity"/>
    <property type="evidence" value="ECO:0007669"/>
    <property type="project" value="TreeGrafter"/>
</dbReference>
<dbReference type="GO" id="GO:0002028">
    <property type="term" value="P:regulation of sodium ion transport"/>
    <property type="evidence" value="ECO:0007669"/>
    <property type="project" value="TreeGrafter"/>
</dbReference>
<sequence length="597" mass="66608">MASEMDEHKASLRENVLFYVTAFFCLVAIFSLFIFLFLVPFFIEPALATIYMEFDPEPVICETTEASFHRGLSNCQWSSCREGCTKEVYECWHIRVRYRSPVPVGDADARSVRDRIVQHKSSMAYSPLNEQISVKNSIYGNQKGQSYPVSPNSGFGMAVSSVNSYDDRIQSVLPEEDDAEKEGEYALADEGGEGLHVHEARLQPNVKGCGYPPDVECNNTFASTYGILGANFSCYYSLIDPTLAITQLNIAKVRAELIYCLTIPIILFVISVVYLFYAYFKLYAEPTADGAAATPRGPSLDFDTVEGKVEGVVVRQPMSSPVNTGGKYGLLYQFPSPDSTRIIRRAKSGGAITFAAAGQPTEKASKETAVVFSGMKNSSGESAAHSKGMRISKSMGIYTVKIQRTRKMLFDGKQENTSSSRDLVRALLLPPRETLVVSRTFPRRCLRHLALRLRRLLRPCPPNLIFPHRLTCRPLCTANHLVATQLLISALLQRPLKYFQTTMSLNIIHRIQIPQTNTLRIIQREIRDVNAVGFASASPSSLITTDEQNMFHDECLECGDFFSSGHLRTNSSSDHILSDTILIRKKGLHLVRVVLFQ</sequence>
<dbReference type="Proteomes" id="UP000076858">
    <property type="component" value="Unassembled WGS sequence"/>
</dbReference>
<name>A0A162PCE8_9CRUS</name>
<dbReference type="Pfam" id="PF16972">
    <property type="entry name" value="TipE"/>
    <property type="match status" value="2"/>
</dbReference>
<gene>
    <name evidence="2" type="ORF">APZ42_015267</name>
</gene>
<comment type="caution">
    <text evidence="2">The sequence shown here is derived from an EMBL/GenBank/DDBJ whole genome shotgun (WGS) entry which is preliminary data.</text>
</comment>
<keyword evidence="1" id="KW-0472">Membrane</keyword>
<dbReference type="GO" id="GO:0005886">
    <property type="term" value="C:plasma membrane"/>
    <property type="evidence" value="ECO:0007669"/>
    <property type="project" value="TreeGrafter"/>
</dbReference>
<keyword evidence="3" id="KW-1185">Reference proteome</keyword>
<dbReference type="PANTHER" id="PTHR12335">
    <property type="entry name" value="TIPE PROTEIN TEMPERATURE-INDUCED PARALYTIC E"/>
    <property type="match status" value="1"/>
</dbReference>